<accession>A0ABM1JD01</accession>
<feature type="domain" description="Vitellogenin" evidence="7">
    <location>
        <begin position="26"/>
        <end position="812"/>
    </location>
</feature>
<evidence type="ECO:0000313" key="10">
    <source>
        <dbReference type="RefSeq" id="XP_015190339.1"/>
    </source>
</evidence>
<evidence type="ECO:0000259" key="7">
    <source>
        <dbReference type="PROSITE" id="PS51211"/>
    </source>
</evidence>
<dbReference type="InterPro" id="IPR001846">
    <property type="entry name" value="VWF_type-D"/>
</dbReference>
<evidence type="ECO:0000256" key="1">
    <source>
        <dbReference type="ARBA" id="ARBA00022729"/>
    </source>
</evidence>
<dbReference type="Pfam" id="PF09172">
    <property type="entry name" value="Vit_open_b-sht"/>
    <property type="match status" value="1"/>
</dbReference>
<evidence type="ECO:0000256" key="5">
    <source>
        <dbReference type="PROSITE-ProRule" id="PRU00557"/>
    </source>
</evidence>
<name>A0ABM1JD01_POLDO</name>
<keyword evidence="2" id="KW-0758">Storage protein</keyword>
<dbReference type="SUPFAM" id="SSF56968">
    <property type="entry name" value="Lipovitellin-phosvitin complex, beta-sheet shell regions"/>
    <property type="match status" value="2"/>
</dbReference>
<dbReference type="Pfam" id="PF00094">
    <property type="entry name" value="VWD"/>
    <property type="match status" value="1"/>
</dbReference>
<evidence type="ECO:0000256" key="6">
    <source>
        <dbReference type="SAM" id="SignalP"/>
    </source>
</evidence>
<dbReference type="SMART" id="SM00638">
    <property type="entry name" value="LPD_N"/>
    <property type="match status" value="1"/>
</dbReference>
<dbReference type="InterPro" id="IPR015816">
    <property type="entry name" value="Vitellinogen_b-sht_N"/>
</dbReference>
<dbReference type="InterPro" id="IPR050733">
    <property type="entry name" value="Vitellogenin/Apolipophorin"/>
</dbReference>
<dbReference type="InterPro" id="IPR015255">
    <property type="entry name" value="Vitellinogen_open_b-sht"/>
</dbReference>
<keyword evidence="3" id="KW-1015">Disulfide bond</keyword>
<dbReference type="PANTHER" id="PTHR23345">
    <property type="entry name" value="VITELLOGENIN-RELATED"/>
    <property type="match status" value="1"/>
</dbReference>
<sequence length="1755" mass="201785">MRSPFILLLLAGIAAASSADDDNHGWTVGKEYQYLVRSRTLTGLETLDDQYVGILMKAILRVQYVSTDTFRLKLMNPQYAKIHKKLPDGSESYISDQMLEYEDLPLTNEPFIVKQKHNIFRELIVSMNLPVWEINIIKSIVSQLQTDTQGENVKRTKGLQIPENENPFATFHSMEDSISGRCEVLYDIVPLAEQTIHNHPELLPNPKVRGKGELFYITKTKNYEKCDQRIDYYFGLNGNLNWESDIRNNDRIMKKTSTSYMVLSGTLKDFIVQSAVTTTKVIMKPRLADEQESIVMSKMNVTLVSVQKATNQIPEPIRPISTGNLIYTYNDPFSETERQRLGQPGESYNSMSNEMNSNSESNEELQLMKELYGHTLGHKTNVINDEDKRYWQKKPTLQDAPRNPFLPLFIGNKGKAVLLSDKVDSTKMVSTLAEEIVNEIENPNTMSEEETLEKFTIICRLISSMSLEQINNVERNLHSIMNENSSDERTQIKNEDIKALFHDAVASAGTGPALMTIKRWIEEKQIKESEAAEIVSALYKTARTPTAEYVDTLFEMANNPEIQKQMYLNSSMVLSFAELVYLTQVSNNSMFNFYPVNVFGRLSSKQNDAVLRKYIPFLAEQLRKAIKDGDSPRIQVYIIALGITAHPKILSVFEPYLEGKEQVSNYQRFLMVMSLRRLADVKPSLARSVLYKIYLNTWDVHYIRCAAVYLLMKTSPPLDMLTRMAQFTNYDYNRHVISAVKSMIENAAKLPYPEWQGLASNARKVLHLLNPVDIEYYDSQNYFEEVRMNDQLSYRMLINFIGSEDSILPMSMFFAMKPSYNDFLDYPYELGLSLSSVKSLLEMYWHKSEKENVGESPTEKIAKMLNIQSNDVEQVEGTFFYRTPYLDSYLAFDNHTIERVLRYLMSSKHSGRVNKNKWLNHDMIMSFPTETGLPFVYALHRPVFYKISGAAKPDMKSGFELRLLMCTRDQGRTGFITPFDHEAYVSGIDTNLQIFLPFRLNYNFNSEKHRIDLTIRPSKEDVNKRTKLVHYSEIPYTSQYDLLSLRPLLLTKNTHRVESKKPTHIRIPEDLNSVIAIEAEGENLVRRFQKFLESYDKWDDMATEYSSDGRYKKIDIYVKSNLQENEAIKLFVVWDYMQIRPENDNSDEGTWESGKKVVLTDQYTPDSPTRRKTYMLEASKGMNSGDAFVVDVGVEIPGKWGGGHVLTWCMATSDVENKYRSLSYMHVNIPQHGETFEICTNAQMKKSAVVPFDYQKILNDDPMVKFSLNIKAGTTCSEGKHIAIEGKMKQTEDYKTYVRESSMAKKCKESHKNRIRDCQGAINMARKVNGMEMTINFDSEQDNDAMLNAVQNSNKLLKISNMQLTRKSNNKENNEVMIQIKLSPDMKSADGKISIPGNTFTFTNFEMCQIWNDIDTETDEKDTIELTESCTIENDEATTFDGKVYPLRLGKCPHVLLTTYPKHNPNKYNELWYVPEHMKLSIVAQEMENNKKEVRIQMGNDEVVLRPTGMEHEVMVNGQKVKCSQKQSYQQVKNDEVVYEIYKLPGPAVKLSSTEYDLDLVYDGDRVQIEVPDTYRKSIRGLCGDYDGRPENDFITPKNCILQKPEEFASTYILKERCEGNALKHAKKAMFSKCVSEVTRFSDVISDEEAGRPTTNWKQWGYHKKDNMNNCHSHRIRAVTKENKICFTMRPVPMCASGCKPNGTRQKKYYLHCLPKNEQSLALMKRVEKGANPDFSQRTPTGSEMLMVPVECVAA</sequence>
<reference evidence="10" key="1">
    <citation type="submission" date="2025-08" db="UniProtKB">
        <authorList>
            <consortium name="RefSeq"/>
        </authorList>
    </citation>
    <scope>IDENTIFICATION</scope>
    <source>
        <tissue evidence="10">Whole body</tissue>
    </source>
</reference>
<dbReference type="SMART" id="SM01169">
    <property type="entry name" value="DUF1943"/>
    <property type="match status" value="1"/>
</dbReference>
<protein>
    <submittedName>
        <fullName evidence="10">Vitellogenin-like</fullName>
    </submittedName>
</protein>
<evidence type="ECO:0000256" key="4">
    <source>
        <dbReference type="ARBA" id="ARBA00023180"/>
    </source>
</evidence>
<dbReference type="InterPro" id="IPR001747">
    <property type="entry name" value="Vitellogenin_N"/>
</dbReference>
<feature type="chain" id="PRO_5046450116" evidence="6">
    <location>
        <begin position="20"/>
        <end position="1755"/>
    </location>
</feature>
<dbReference type="PROSITE" id="PS51211">
    <property type="entry name" value="VITELLOGENIN"/>
    <property type="match status" value="1"/>
</dbReference>
<keyword evidence="4" id="KW-0325">Glycoprotein</keyword>
<dbReference type="Gene3D" id="1.25.10.20">
    <property type="entry name" value="Vitellinogen, superhelical"/>
    <property type="match status" value="1"/>
</dbReference>
<dbReference type="Gene3D" id="2.30.230.10">
    <property type="entry name" value="Lipovitellin, beta-sheet shell regions, chain A"/>
    <property type="match status" value="1"/>
</dbReference>
<keyword evidence="9" id="KW-1185">Reference proteome</keyword>
<dbReference type="SMART" id="SM00216">
    <property type="entry name" value="VWD"/>
    <property type="match status" value="1"/>
</dbReference>
<dbReference type="RefSeq" id="XP_015190339.1">
    <property type="nucleotide sequence ID" value="XM_015334853.1"/>
</dbReference>
<evidence type="ECO:0000256" key="2">
    <source>
        <dbReference type="ARBA" id="ARBA00022761"/>
    </source>
</evidence>
<dbReference type="Pfam" id="PF01347">
    <property type="entry name" value="Vitellogenin_N"/>
    <property type="match status" value="1"/>
</dbReference>
<organism evidence="9 10">
    <name type="scientific">Polistes dominula</name>
    <name type="common">European paper wasp</name>
    <name type="synonym">Vespa dominula</name>
    <dbReference type="NCBI Taxonomy" id="743375"/>
    <lineage>
        <taxon>Eukaryota</taxon>
        <taxon>Metazoa</taxon>
        <taxon>Ecdysozoa</taxon>
        <taxon>Arthropoda</taxon>
        <taxon>Hexapoda</taxon>
        <taxon>Insecta</taxon>
        <taxon>Pterygota</taxon>
        <taxon>Neoptera</taxon>
        <taxon>Endopterygota</taxon>
        <taxon>Hymenoptera</taxon>
        <taxon>Apocrita</taxon>
        <taxon>Aculeata</taxon>
        <taxon>Vespoidea</taxon>
        <taxon>Vespidae</taxon>
        <taxon>Polistinae</taxon>
        <taxon>Polistini</taxon>
        <taxon>Polistes</taxon>
    </lineage>
</organism>
<feature type="domain" description="VWFD" evidence="8">
    <location>
        <begin position="1428"/>
        <end position="1619"/>
    </location>
</feature>
<dbReference type="Proteomes" id="UP000694924">
    <property type="component" value="Unplaced"/>
</dbReference>
<comment type="caution">
    <text evidence="5">Lacks conserved residue(s) required for the propagation of feature annotation.</text>
</comment>
<dbReference type="GeneID" id="107073917"/>
<dbReference type="SUPFAM" id="SSF48431">
    <property type="entry name" value="Lipovitellin-phosvitin complex, superhelical domain"/>
    <property type="match status" value="1"/>
</dbReference>
<dbReference type="PANTHER" id="PTHR23345:SF15">
    <property type="entry name" value="VITELLOGENIN 1-RELATED"/>
    <property type="match status" value="1"/>
</dbReference>
<dbReference type="InterPro" id="IPR011030">
    <property type="entry name" value="Lipovitellin_superhlx_dom"/>
</dbReference>
<evidence type="ECO:0000259" key="8">
    <source>
        <dbReference type="PROSITE" id="PS51233"/>
    </source>
</evidence>
<feature type="signal peptide" evidence="6">
    <location>
        <begin position="1"/>
        <end position="19"/>
    </location>
</feature>
<keyword evidence="1 6" id="KW-0732">Signal</keyword>
<dbReference type="PROSITE" id="PS51233">
    <property type="entry name" value="VWFD"/>
    <property type="match status" value="1"/>
</dbReference>
<evidence type="ECO:0000313" key="9">
    <source>
        <dbReference type="Proteomes" id="UP000694924"/>
    </source>
</evidence>
<evidence type="ECO:0000256" key="3">
    <source>
        <dbReference type="ARBA" id="ARBA00023157"/>
    </source>
</evidence>
<proteinExistence type="predicted"/>
<dbReference type="InterPro" id="IPR015819">
    <property type="entry name" value="Lipid_transp_b-sht_shell"/>
</dbReference>
<gene>
    <name evidence="10" type="primary">LOC107073917</name>
</gene>